<reference evidence="3 4" key="1">
    <citation type="submission" date="2018-06" db="EMBL/GenBank/DDBJ databases">
        <authorList>
            <consortium name="Pathogen Informatics"/>
            <person name="Doyle S."/>
        </authorList>
    </citation>
    <scope>NUCLEOTIDE SEQUENCE [LARGE SCALE GENOMIC DNA]</scope>
    <source>
        <strain evidence="3 4">NCTC5047</strain>
    </source>
</reference>
<evidence type="ECO:0000313" key="4">
    <source>
        <dbReference type="Proteomes" id="UP000254340"/>
    </source>
</evidence>
<dbReference type="AlphaFoldDB" id="A0A377X9Q3"/>
<proteinExistence type="predicted"/>
<protein>
    <submittedName>
        <fullName evidence="3">Pentapeptide MXKDX repeat protein</fullName>
    </submittedName>
</protein>
<evidence type="ECO:0000256" key="1">
    <source>
        <dbReference type="SAM" id="MobiDB-lite"/>
    </source>
</evidence>
<name>A0A377X9Q3_KLEPN</name>
<evidence type="ECO:0000256" key="2">
    <source>
        <dbReference type="SAM" id="SignalP"/>
    </source>
</evidence>
<keyword evidence="2" id="KW-0732">Signal</keyword>
<feature type="region of interest" description="Disordered" evidence="1">
    <location>
        <begin position="26"/>
        <end position="56"/>
    </location>
</feature>
<organism evidence="3 4">
    <name type="scientific">Klebsiella pneumoniae</name>
    <dbReference type="NCBI Taxonomy" id="573"/>
    <lineage>
        <taxon>Bacteria</taxon>
        <taxon>Pseudomonadati</taxon>
        <taxon>Pseudomonadota</taxon>
        <taxon>Gammaproteobacteria</taxon>
        <taxon>Enterobacterales</taxon>
        <taxon>Enterobacteriaceae</taxon>
        <taxon>Klebsiella/Raoultella group</taxon>
        <taxon>Klebsiella</taxon>
        <taxon>Klebsiella pneumoniae complex</taxon>
    </lineage>
</organism>
<dbReference type="Proteomes" id="UP000254340">
    <property type="component" value="Unassembled WGS sequence"/>
</dbReference>
<dbReference type="EMBL" id="UGLH01000005">
    <property type="protein sequence ID" value="STT78426.1"/>
    <property type="molecule type" value="Genomic_DNA"/>
</dbReference>
<evidence type="ECO:0000313" key="3">
    <source>
        <dbReference type="EMBL" id="STT78426.1"/>
    </source>
</evidence>
<feature type="chain" id="PRO_5016590738" evidence="2">
    <location>
        <begin position="22"/>
        <end position="56"/>
    </location>
</feature>
<gene>
    <name evidence="3" type="ORF">NCTC5047_01203</name>
</gene>
<dbReference type="InterPro" id="IPR014299">
    <property type="entry name" value="Penta_MxKDx"/>
</dbReference>
<sequence length="56" mass="6162">MKKMIIAATVLSALFVANVQAADSMSKDHMAKDSMSKDHMAKDSMSKDHMAKKLHV</sequence>
<feature type="signal peptide" evidence="2">
    <location>
        <begin position="1"/>
        <end position="21"/>
    </location>
</feature>
<accession>A0A377X9Q3</accession>
<dbReference type="NCBIfam" id="TIGR02953">
    <property type="entry name" value="penta_MxKDx"/>
    <property type="match status" value="1"/>
</dbReference>